<dbReference type="EMBL" id="QYUJ01000014">
    <property type="protein sequence ID" value="RJF73584.1"/>
    <property type="molecule type" value="Genomic_DNA"/>
</dbReference>
<proteinExistence type="predicted"/>
<keyword evidence="1" id="KW-0812">Transmembrane</keyword>
<feature type="transmembrane region" description="Helical" evidence="1">
    <location>
        <begin position="6"/>
        <end position="25"/>
    </location>
</feature>
<dbReference type="Pfam" id="PF07784">
    <property type="entry name" value="DUF1622"/>
    <property type="match status" value="1"/>
</dbReference>
<dbReference type="OrthoDB" id="9812897at2"/>
<dbReference type="Proteomes" id="UP000286287">
    <property type="component" value="Unassembled WGS sequence"/>
</dbReference>
<protein>
    <submittedName>
        <fullName evidence="2">DUF1622 domain-containing protein</fullName>
    </submittedName>
</protein>
<sequence>MARIAEASAAFIITLAVVEALWRAARVFWQRDRAPDTVKESLRLQLGRWLAISLEFLLAADILLTAIAPTWDDIGKLGAIAFIRTALNYFLQREIEVHEKQRGTRVDAGGG</sequence>
<keyword evidence="1" id="KW-1133">Transmembrane helix</keyword>
<evidence type="ECO:0000256" key="1">
    <source>
        <dbReference type="SAM" id="Phobius"/>
    </source>
</evidence>
<evidence type="ECO:0000313" key="3">
    <source>
        <dbReference type="Proteomes" id="UP000286287"/>
    </source>
</evidence>
<feature type="transmembrane region" description="Helical" evidence="1">
    <location>
        <begin position="46"/>
        <end position="68"/>
    </location>
</feature>
<accession>A0A418VBQ7</accession>
<dbReference type="PANTHER" id="PTHR38468:SF1">
    <property type="entry name" value="SLL0939 PROTEIN"/>
    <property type="match status" value="1"/>
</dbReference>
<dbReference type="InterPro" id="IPR012427">
    <property type="entry name" value="DUF1622"/>
</dbReference>
<keyword evidence="3" id="KW-1185">Reference proteome</keyword>
<dbReference type="PANTHER" id="PTHR38468">
    <property type="entry name" value="SLL0939 PROTEIN"/>
    <property type="match status" value="1"/>
</dbReference>
<keyword evidence="1" id="KW-0472">Membrane</keyword>
<gene>
    <name evidence="2" type="ORF">D3875_07175</name>
</gene>
<reference evidence="2 3" key="1">
    <citation type="submission" date="2018-09" db="EMBL/GenBank/DDBJ databases">
        <authorList>
            <person name="Zhu H."/>
        </authorList>
    </citation>
    <scope>NUCLEOTIDE SEQUENCE [LARGE SCALE GENOMIC DNA]</scope>
    <source>
        <strain evidence="2 3">K2S05-167</strain>
    </source>
</reference>
<comment type="caution">
    <text evidence="2">The sequence shown here is derived from an EMBL/GenBank/DDBJ whole genome shotgun (WGS) entry which is preliminary data.</text>
</comment>
<name>A0A418VBQ7_9DEIO</name>
<evidence type="ECO:0000313" key="2">
    <source>
        <dbReference type="EMBL" id="RJF73584.1"/>
    </source>
</evidence>
<organism evidence="2 3">
    <name type="scientific">Deinococcus cavernae</name>
    <dbReference type="NCBI Taxonomy" id="2320857"/>
    <lineage>
        <taxon>Bacteria</taxon>
        <taxon>Thermotogati</taxon>
        <taxon>Deinococcota</taxon>
        <taxon>Deinococci</taxon>
        <taxon>Deinococcales</taxon>
        <taxon>Deinococcaceae</taxon>
        <taxon>Deinococcus</taxon>
    </lineage>
</organism>
<dbReference type="AlphaFoldDB" id="A0A418VBQ7"/>